<comment type="subcellular location">
    <subcellularLocation>
        <location evidence="1">Cytoplasm</location>
    </subcellularLocation>
</comment>
<protein>
    <recommendedName>
        <fullName evidence="5">UspA domain-containing protein</fullName>
    </recommendedName>
</protein>
<dbReference type="Proteomes" id="UP000055035">
    <property type="component" value="Unassembled WGS sequence"/>
</dbReference>
<dbReference type="GO" id="GO:0005737">
    <property type="term" value="C:cytoplasm"/>
    <property type="evidence" value="ECO:0007669"/>
    <property type="project" value="UniProtKB-SubCell"/>
</dbReference>
<comment type="similarity">
    <text evidence="2">Belongs to the universal stress protein A family.</text>
</comment>
<evidence type="ECO:0000313" key="6">
    <source>
        <dbReference type="EMBL" id="KTD18457.1"/>
    </source>
</evidence>
<dbReference type="STRING" id="456.Ljor_2763"/>
<dbReference type="PANTHER" id="PTHR47892:SF1">
    <property type="entry name" value="UNIVERSAL STRESS PROTEIN E"/>
    <property type="match status" value="1"/>
</dbReference>
<reference evidence="6 7" key="1">
    <citation type="submission" date="2015-11" db="EMBL/GenBank/DDBJ databases">
        <title>Genomic analysis of 38 Legionella species identifies large and diverse effector repertoires.</title>
        <authorList>
            <person name="Burstein D."/>
            <person name="Amaro F."/>
            <person name="Zusman T."/>
            <person name="Lifshitz Z."/>
            <person name="Cohen O."/>
            <person name="Gilbert J.A."/>
            <person name="Pupko T."/>
            <person name="Shuman H.A."/>
            <person name="Segal G."/>
        </authorList>
    </citation>
    <scope>NUCLEOTIDE SEQUENCE [LARGE SCALE GENOMIC DNA]</scope>
    <source>
        <strain evidence="6 7">BL-540</strain>
    </source>
</reference>
<organism evidence="6 7">
    <name type="scientific">Legionella jordanis</name>
    <dbReference type="NCBI Taxonomy" id="456"/>
    <lineage>
        <taxon>Bacteria</taxon>
        <taxon>Pseudomonadati</taxon>
        <taxon>Pseudomonadota</taxon>
        <taxon>Gammaproteobacteria</taxon>
        <taxon>Legionellales</taxon>
        <taxon>Legionellaceae</taxon>
        <taxon>Legionella</taxon>
    </lineage>
</organism>
<comment type="function">
    <text evidence="4">Required for resistance to DNA-damaging agents.</text>
</comment>
<dbReference type="PANTHER" id="PTHR47892">
    <property type="entry name" value="UNIVERSAL STRESS PROTEIN E"/>
    <property type="match status" value="1"/>
</dbReference>
<evidence type="ECO:0000256" key="1">
    <source>
        <dbReference type="ARBA" id="ARBA00004496"/>
    </source>
</evidence>
<sequence length="311" mass="35150">MQRFHNILFVSHGVRDETEALQLAIKLALKNEAQLGILISCPPFPDTLSEYKSSYEESLIEKMNKAIRLAKSGLGFSKKKIPIDIEVECGTTPDIRIIRHVLKHSHDLLIKAVETEGIKGFKSLDMELLRKCPCALFLYRPLKHSLEDIRIAVAIDPRDEEPAAQDLSIRLLELSHSLSRFYQGKLSIISCWAFALENYLRDSVWIKVSKEELEKIVLEEQQAQGLLLRDLIKRSKIPEEYQIEHQKGQPEEVIPAIISQKSIDILIMGTVARTGIPGFMIGNTAENILQKIDCSLLALKPIGFVSPVKAY</sequence>
<comment type="caution">
    <text evidence="6">The sequence shown here is derived from an EMBL/GenBank/DDBJ whole genome shotgun (WGS) entry which is preliminary data.</text>
</comment>
<evidence type="ECO:0000256" key="3">
    <source>
        <dbReference type="ARBA" id="ARBA00022490"/>
    </source>
</evidence>
<dbReference type="EMBL" id="LNYJ01000011">
    <property type="protein sequence ID" value="KTD18457.1"/>
    <property type="molecule type" value="Genomic_DNA"/>
</dbReference>
<keyword evidence="7" id="KW-1185">Reference proteome</keyword>
<evidence type="ECO:0000313" key="7">
    <source>
        <dbReference type="Proteomes" id="UP000055035"/>
    </source>
</evidence>
<keyword evidence="3" id="KW-0963">Cytoplasm</keyword>
<dbReference type="OrthoDB" id="239260at2"/>
<proteinExistence type="inferred from homology"/>
<dbReference type="AlphaFoldDB" id="A0A0W0VFM3"/>
<evidence type="ECO:0000259" key="5">
    <source>
        <dbReference type="Pfam" id="PF00582"/>
    </source>
</evidence>
<dbReference type="Pfam" id="PF00582">
    <property type="entry name" value="Usp"/>
    <property type="match status" value="2"/>
</dbReference>
<accession>A0A0W0VFM3</accession>
<name>A0A0W0VFM3_9GAMM</name>
<dbReference type="PATRIC" id="fig|456.5.peg.2960"/>
<dbReference type="InterPro" id="IPR006016">
    <property type="entry name" value="UspA"/>
</dbReference>
<feature type="domain" description="UspA" evidence="5">
    <location>
        <begin position="150"/>
        <end position="299"/>
    </location>
</feature>
<feature type="domain" description="UspA" evidence="5">
    <location>
        <begin position="4"/>
        <end position="139"/>
    </location>
</feature>
<dbReference type="RefSeq" id="WP_058472117.1">
    <property type="nucleotide sequence ID" value="NZ_CAAAIC010000005.1"/>
</dbReference>
<evidence type="ECO:0000256" key="4">
    <source>
        <dbReference type="ARBA" id="ARBA00037131"/>
    </source>
</evidence>
<gene>
    <name evidence="6" type="ORF">Ljor_2763</name>
</gene>
<evidence type="ECO:0000256" key="2">
    <source>
        <dbReference type="ARBA" id="ARBA00008791"/>
    </source>
</evidence>
<dbReference type="SUPFAM" id="SSF52402">
    <property type="entry name" value="Adenine nucleotide alpha hydrolases-like"/>
    <property type="match status" value="2"/>
</dbReference>
<dbReference type="Gene3D" id="3.40.50.12370">
    <property type="match status" value="1"/>
</dbReference>